<proteinExistence type="predicted"/>
<dbReference type="EMBL" id="FMJD01000007">
    <property type="protein sequence ID" value="SCM75838.1"/>
    <property type="molecule type" value="Genomic_DNA"/>
</dbReference>
<evidence type="ECO:0000313" key="1">
    <source>
        <dbReference type="EMBL" id="SCM75838.1"/>
    </source>
</evidence>
<reference evidence="1" key="1">
    <citation type="submission" date="2016-08" db="EMBL/GenBank/DDBJ databases">
        <authorList>
            <person name="Seilhamer J.J."/>
        </authorList>
    </citation>
    <scope>NUCLEOTIDE SEQUENCE</scope>
    <source>
        <strain evidence="1">86</strain>
    </source>
</reference>
<name>A0A212LEE2_9HYPH</name>
<dbReference type="AlphaFoldDB" id="A0A212LEE2"/>
<organism evidence="1">
    <name type="scientific">uncultured Pleomorphomonas sp</name>
    <dbReference type="NCBI Taxonomy" id="442121"/>
    <lineage>
        <taxon>Bacteria</taxon>
        <taxon>Pseudomonadati</taxon>
        <taxon>Pseudomonadota</taxon>
        <taxon>Alphaproteobacteria</taxon>
        <taxon>Hyphomicrobiales</taxon>
        <taxon>Pleomorphomonadaceae</taxon>
        <taxon>Pleomorphomonas</taxon>
        <taxon>environmental samples</taxon>
    </lineage>
</organism>
<protein>
    <submittedName>
        <fullName evidence="1">Uncharacterized protein</fullName>
    </submittedName>
</protein>
<accession>A0A212LEE2</accession>
<gene>
    <name evidence="1" type="ORF">KL86PLE_30285</name>
</gene>
<sequence>MSSDIKDPMADEQTYAGDVHRPMDIRAMLTMIDYLMPQAREVSVSAALLLGLASSELSGLLALQMDSDVIDLDQHRRRH</sequence>